<dbReference type="InterPro" id="IPR019882">
    <property type="entry name" value="CHP03643"/>
</dbReference>
<dbReference type="RefSeq" id="WP_138856220.1">
    <property type="nucleotide sequence ID" value="NZ_CP040709.1"/>
</dbReference>
<dbReference type="AlphaFoldDB" id="A0A840SB20"/>
<evidence type="ECO:0000313" key="2">
    <source>
        <dbReference type="Proteomes" id="UP000554837"/>
    </source>
</evidence>
<dbReference type="Pfam" id="PF10985">
    <property type="entry name" value="DUF2805"/>
    <property type="match status" value="1"/>
</dbReference>
<accession>A0A840SB20</accession>
<dbReference type="OrthoDB" id="289296at2"/>
<dbReference type="Proteomes" id="UP000554837">
    <property type="component" value="Unassembled WGS sequence"/>
</dbReference>
<organism evidence="1 2">
    <name type="scientific">Inhella inkyongensis</name>
    <dbReference type="NCBI Taxonomy" id="392593"/>
    <lineage>
        <taxon>Bacteria</taxon>
        <taxon>Pseudomonadati</taxon>
        <taxon>Pseudomonadota</taxon>
        <taxon>Betaproteobacteria</taxon>
        <taxon>Burkholderiales</taxon>
        <taxon>Sphaerotilaceae</taxon>
        <taxon>Inhella</taxon>
    </lineage>
</organism>
<sequence length="77" mass="8832">MAKPVPRLSPEDIQRVVAAAWVDPPPYDRIRLDYGVGPGALQQLMRRELTPSAFKLWQARDKKTKRPTVRSTFPFGR</sequence>
<comment type="caution">
    <text evidence="1">The sequence shown here is derived from an EMBL/GenBank/DDBJ whole genome shotgun (WGS) entry which is preliminary data.</text>
</comment>
<keyword evidence="2" id="KW-1185">Reference proteome</keyword>
<name>A0A840SB20_9BURK</name>
<evidence type="ECO:0000313" key="1">
    <source>
        <dbReference type="EMBL" id="MBB5205984.1"/>
    </source>
</evidence>
<protein>
    <submittedName>
        <fullName evidence="1">Uncharacterized protein (TIGR03643 family)</fullName>
    </submittedName>
</protein>
<gene>
    <name evidence="1" type="ORF">HNQ51_003315</name>
</gene>
<proteinExistence type="predicted"/>
<reference evidence="1 2" key="1">
    <citation type="submission" date="2020-08" db="EMBL/GenBank/DDBJ databases">
        <title>Genomic Encyclopedia of Type Strains, Phase IV (KMG-IV): sequencing the most valuable type-strain genomes for metagenomic binning, comparative biology and taxonomic classification.</title>
        <authorList>
            <person name="Goeker M."/>
        </authorList>
    </citation>
    <scope>NUCLEOTIDE SEQUENCE [LARGE SCALE GENOMIC DNA]</scope>
    <source>
        <strain evidence="1 2">DSM 23958</strain>
    </source>
</reference>
<dbReference type="EMBL" id="JACHHO010000006">
    <property type="protein sequence ID" value="MBB5205984.1"/>
    <property type="molecule type" value="Genomic_DNA"/>
</dbReference>